<evidence type="ECO:0000313" key="2">
    <source>
        <dbReference type="EMBL" id="KAG2553115.1"/>
    </source>
</evidence>
<dbReference type="AlphaFoldDB" id="A0A8T0NXB9"/>
<dbReference type="Gene3D" id="3.60.10.10">
    <property type="entry name" value="Endonuclease/exonuclease/phosphatase"/>
    <property type="match status" value="1"/>
</dbReference>
<comment type="caution">
    <text evidence="2">The sequence shown here is derived from an EMBL/GenBank/DDBJ whole genome shotgun (WGS) entry which is preliminary data.</text>
</comment>
<dbReference type="SUPFAM" id="SSF56219">
    <property type="entry name" value="DNase I-like"/>
    <property type="match status" value="1"/>
</dbReference>
<dbReference type="InterPro" id="IPR005135">
    <property type="entry name" value="Endo/exonuclease/phosphatase"/>
</dbReference>
<accession>A0A8T0NXB9</accession>
<reference evidence="2" key="1">
    <citation type="submission" date="2020-05" db="EMBL/GenBank/DDBJ databases">
        <title>WGS assembly of Panicum virgatum.</title>
        <authorList>
            <person name="Lovell J.T."/>
            <person name="Jenkins J."/>
            <person name="Shu S."/>
            <person name="Juenger T.E."/>
            <person name="Schmutz J."/>
        </authorList>
    </citation>
    <scope>NUCLEOTIDE SEQUENCE</scope>
    <source>
        <strain evidence="2">AP13</strain>
    </source>
</reference>
<dbReference type="GO" id="GO:0003824">
    <property type="term" value="F:catalytic activity"/>
    <property type="evidence" value="ECO:0007669"/>
    <property type="project" value="InterPro"/>
</dbReference>
<name>A0A8T0NXB9_PANVG</name>
<evidence type="ECO:0000313" key="3">
    <source>
        <dbReference type="Proteomes" id="UP000823388"/>
    </source>
</evidence>
<proteinExistence type="predicted"/>
<sequence length="332" mass="38599">MNLLSVNCRGCGRPEAVQELRLLVEERKPLVVFLMETRMGEERALGLKRDLGFPNAIVVKSEGLRGGLVLLWHQSCDRLRISQWRLTGFYGEPRRERRKESWYLMRFLRAQSAVPWLCLGDFNEVLSVDEQLGGNERDQWQVVAFQEVVDDCDFTDLGFHGLPYTWDNRQGEDRNVKVRLDRALGDHKFMQELSETEVFHVPLVESDHVALVVEVRQRERAARSSRCKSKPFRYENMWKNHGEYTDFVNRSWDPGPGVADLSTVVNALGSLQHSLKTWDREVFGSVKKQLKELRAELEKERSTTLYRGPTEKERGLMTKLSEVLSRDEVMEK</sequence>
<feature type="domain" description="Endonuclease/exonuclease/phosphatase" evidence="1">
    <location>
        <begin position="4"/>
        <end position="196"/>
    </location>
</feature>
<dbReference type="PANTHER" id="PTHR33710:SF62">
    <property type="entry name" value="DUF4283 DOMAIN PROTEIN"/>
    <property type="match status" value="1"/>
</dbReference>
<dbReference type="InterPro" id="IPR036691">
    <property type="entry name" value="Endo/exonu/phosph_ase_sf"/>
</dbReference>
<dbReference type="Proteomes" id="UP000823388">
    <property type="component" value="Chromosome 9K"/>
</dbReference>
<dbReference type="Pfam" id="PF03372">
    <property type="entry name" value="Exo_endo_phos"/>
    <property type="match status" value="1"/>
</dbReference>
<dbReference type="EMBL" id="CM029053">
    <property type="protein sequence ID" value="KAG2553115.1"/>
    <property type="molecule type" value="Genomic_DNA"/>
</dbReference>
<keyword evidence="3" id="KW-1185">Reference proteome</keyword>
<evidence type="ECO:0000259" key="1">
    <source>
        <dbReference type="Pfam" id="PF03372"/>
    </source>
</evidence>
<organism evidence="2 3">
    <name type="scientific">Panicum virgatum</name>
    <name type="common">Blackwell switchgrass</name>
    <dbReference type="NCBI Taxonomy" id="38727"/>
    <lineage>
        <taxon>Eukaryota</taxon>
        <taxon>Viridiplantae</taxon>
        <taxon>Streptophyta</taxon>
        <taxon>Embryophyta</taxon>
        <taxon>Tracheophyta</taxon>
        <taxon>Spermatophyta</taxon>
        <taxon>Magnoliopsida</taxon>
        <taxon>Liliopsida</taxon>
        <taxon>Poales</taxon>
        <taxon>Poaceae</taxon>
        <taxon>PACMAD clade</taxon>
        <taxon>Panicoideae</taxon>
        <taxon>Panicodae</taxon>
        <taxon>Paniceae</taxon>
        <taxon>Panicinae</taxon>
        <taxon>Panicum</taxon>
        <taxon>Panicum sect. Hiantes</taxon>
    </lineage>
</organism>
<gene>
    <name evidence="2" type="ORF">PVAP13_9KG510826</name>
</gene>
<dbReference type="PANTHER" id="PTHR33710">
    <property type="entry name" value="BNAC02G09200D PROTEIN"/>
    <property type="match status" value="1"/>
</dbReference>
<protein>
    <recommendedName>
        <fullName evidence="1">Endonuclease/exonuclease/phosphatase domain-containing protein</fullName>
    </recommendedName>
</protein>